<dbReference type="AlphaFoldDB" id="A0A965ZC19"/>
<sequence length="198" mass="22936">MTTNTIALVSAFSGLAGVLLSQLMTGLFSYYSDRRKNRSASRIAFRDKKVEIGEYLYYVNTETMAILQKNILYWKNWNDSRSPLSIDFLQKERNTVNERLSKINAENWKYNLATLYFEVELSIARIHELNSKSQLLFLAVLDVTDRLKHTGTQESEALYATYAINVFDLCGQYQQIHDLLESDIRRIKAALSQSFRQP</sequence>
<keyword evidence="1" id="KW-1133">Transmembrane helix</keyword>
<proteinExistence type="predicted"/>
<dbReference type="Proteomes" id="UP000638732">
    <property type="component" value="Unassembled WGS sequence"/>
</dbReference>
<keyword evidence="1" id="KW-0472">Membrane</keyword>
<keyword evidence="3" id="KW-1185">Reference proteome</keyword>
<name>A0A965ZC19_9SPHI</name>
<reference evidence="2" key="1">
    <citation type="submission" date="2020-01" db="EMBL/GenBank/DDBJ databases">
        <authorList>
            <person name="Seo Y.L."/>
        </authorList>
    </citation>
    <scope>NUCLEOTIDE SEQUENCE</scope>
    <source>
        <strain evidence="2">R11</strain>
    </source>
</reference>
<organism evidence="2 3">
    <name type="scientific">Mucilaginibacter agri</name>
    <dbReference type="NCBI Taxonomy" id="2695265"/>
    <lineage>
        <taxon>Bacteria</taxon>
        <taxon>Pseudomonadati</taxon>
        <taxon>Bacteroidota</taxon>
        <taxon>Sphingobacteriia</taxon>
        <taxon>Sphingobacteriales</taxon>
        <taxon>Sphingobacteriaceae</taxon>
        <taxon>Mucilaginibacter</taxon>
    </lineage>
</organism>
<evidence type="ECO:0000256" key="1">
    <source>
        <dbReference type="SAM" id="Phobius"/>
    </source>
</evidence>
<protein>
    <submittedName>
        <fullName evidence="2">Uncharacterized protein</fullName>
    </submittedName>
</protein>
<evidence type="ECO:0000313" key="2">
    <source>
        <dbReference type="EMBL" id="NCD68253.1"/>
    </source>
</evidence>
<keyword evidence="1" id="KW-0812">Transmembrane</keyword>
<accession>A0A965ZC19</accession>
<reference evidence="2" key="2">
    <citation type="submission" date="2020-10" db="EMBL/GenBank/DDBJ databases">
        <title>Mucilaginibacter sp. nov., isolated from soil.</title>
        <authorList>
            <person name="Jeon C.O."/>
        </authorList>
    </citation>
    <scope>NUCLEOTIDE SEQUENCE</scope>
    <source>
        <strain evidence="2">R11</strain>
    </source>
</reference>
<evidence type="ECO:0000313" key="3">
    <source>
        <dbReference type="Proteomes" id="UP000638732"/>
    </source>
</evidence>
<comment type="caution">
    <text evidence="2">The sequence shown here is derived from an EMBL/GenBank/DDBJ whole genome shotgun (WGS) entry which is preliminary data.</text>
</comment>
<feature type="transmembrane region" description="Helical" evidence="1">
    <location>
        <begin position="6"/>
        <end position="31"/>
    </location>
</feature>
<gene>
    <name evidence="2" type="ORF">GSY63_02650</name>
</gene>
<dbReference type="EMBL" id="WWEO01000037">
    <property type="protein sequence ID" value="NCD68253.1"/>
    <property type="molecule type" value="Genomic_DNA"/>
</dbReference>
<dbReference type="RefSeq" id="WP_166584281.1">
    <property type="nucleotide sequence ID" value="NZ_WWEO01000037.1"/>
</dbReference>